<feature type="chain" id="PRO_5033019575" evidence="1">
    <location>
        <begin position="20"/>
        <end position="58"/>
    </location>
</feature>
<accession>A0A816XD66</accession>
<evidence type="ECO:0000256" key="1">
    <source>
        <dbReference type="SAM" id="SignalP"/>
    </source>
</evidence>
<proteinExistence type="predicted"/>
<evidence type="ECO:0000313" key="2">
    <source>
        <dbReference type="EMBL" id="CAF2144946.1"/>
    </source>
</evidence>
<dbReference type="AlphaFoldDB" id="A0A816XD66"/>
<gene>
    <name evidence="2" type="ORF">DARMORV10_A02P41880.1</name>
</gene>
<dbReference type="Proteomes" id="UP001295469">
    <property type="component" value="Chromosome A02"/>
</dbReference>
<protein>
    <submittedName>
        <fullName evidence="2">(rape) hypothetical protein</fullName>
    </submittedName>
</protein>
<feature type="signal peptide" evidence="1">
    <location>
        <begin position="1"/>
        <end position="19"/>
    </location>
</feature>
<sequence>MSYCIKWSLLLTRCWLMHTSPKNVQTTKWRHSMKRCRNTKGKLIEKLETHVVLQQGMA</sequence>
<name>A0A816XD66_BRANA</name>
<dbReference type="EMBL" id="HG994356">
    <property type="protein sequence ID" value="CAF2144946.1"/>
    <property type="molecule type" value="Genomic_DNA"/>
</dbReference>
<keyword evidence="1" id="KW-0732">Signal</keyword>
<reference evidence="2" key="1">
    <citation type="submission" date="2021-01" db="EMBL/GenBank/DDBJ databases">
        <authorList>
            <consortium name="Genoscope - CEA"/>
            <person name="William W."/>
        </authorList>
    </citation>
    <scope>NUCLEOTIDE SEQUENCE</scope>
</reference>
<organism evidence="2">
    <name type="scientific">Brassica napus</name>
    <name type="common">Rape</name>
    <dbReference type="NCBI Taxonomy" id="3708"/>
    <lineage>
        <taxon>Eukaryota</taxon>
        <taxon>Viridiplantae</taxon>
        <taxon>Streptophyta</taxon>
        <taxon>Embryophyta</taxon>
        <taxon>Tracheophyta</taxon>
        <taxon>Spermatophyta</taxon>
        <taxon>Magnoliopsida</taxon>
        <taxon>eudicotyledons</taxon>
        <taxon>Gunneridae</taxon>
        <taxon>Pentapetalae</taxon>
        <taxon>rosids</taxon>
        <taxon>malvids</taxon>
        <taxon>Brassicales</taxon>
        <taxon>Brassicaceae</taxon>
        <taxon>Brassiceae</taxon>
        <taxon>Brassica</taxon>
    </lineage>
</organism>